<proteinExistence type="predicted"/>
<gene>
    <name evidence="1" type="ORF">P3TCK_16539</name>
</gene>
<sequence>MFKLLIIELSADYSAKRIMLDKKSLKDGCFLSLIPGGREQCLLVFFDLFLCRN</sequence>
<evidence type="ECO:0000313" key="1">
    <source>
        <dbReference type="EMBL" id="EAS42210.1"/>
    </source>
</evidence>
<dbReference type="HOGENOM" id="CLU_3064591_0_0_6"/>
<name>Q1Z154_9GAMM</name>
<dbReference type="EMBL" id="AAPH01000023">
    <property type="protein sequence ID" value="EAS42210.1"/>
    <property type="molecule type" value="Genomic_DNA"/>
</dbReference>
<dbReference type="AlphaFoldDB" id="Q1Z154"/>
<dbReference type="Proteomes" id="UP000003789">
    <property type="component" value="Unassembled WGS sequence"/>
</dbReference>
<organism evidence="1 2">
    <name type="scientific">Photobacterium profundum 3TCK</name>
    <dbReference type="NCBI Taxonomy" id="314280"/>
    <lineage>
        <taxon>Bacteria</taxon>
        <taxon>Pseudomonadati</taxon>
        <taxon>Pseudomonadota</taxon>
        <taxon>Gammaproteobacteria</taxon>
        <taxon>Vibrionales</taxon>
        <taxon>Vibrionaceae</taxon>
        <taxon>Photobacterium</taxon>
    </lineage>
</organism>
<protein>
    <submittedName>
        <fullName evidence="1">Uncharacterized protein</fullName>
    </submittedName>
</protein>
<comment type="caution">
    <text evidence="1">The sequence shown here is derived from an EMBL/GenBank/DDBJ whole genome shotgun (WGS) entry which is preliminary data.</text>
</comment>
<accession>Q1Z154</accession>
<reference evidence="1 2" key="1">
    <citation type="submission" date="2006-03" db="EMBL/GenBank/DDBJ databases">
        <authorList>
            <person name="Bartlett D.H."/>
            <person name="Valle G."/>
            <person name="Lauro F.M."/>
            <person name="Vezzi A."/>
            <person name="Simonato F."/>
            <person name="Eloe E."/>
            <person name="Vitulo N."/>
            <person name="Stratton T.K."/>
            <person name="D'angelo M."/>
            <person name="Ferriera S."/>
            <person name="Johnson J."/>
            <person name="Kravitz S."/>
            <person name="Beeson K."/>
            <person name="Sutton G."/>
            <person name="Rogers Y."/>
            <person name="Friedman R."/>
            <person name="Frazier M."/>
            <person name="Venter J.C."/>
        </authorList>
    </citation>
    <scope>NUCLEOTIDE SEQUENCE [LARGE SCALE GENOMIC DNA]</scope>
    <source>
        <strain evidence="1 2">3TCK</strain>
    </source>
</reference>
<evidence type="ECO:0000313" key="2">
    <source>
        <dbReference type="Proteomes" id="UP000003789"/>
    </source>
</evidence>